<name>A0AAN8S407_POLSC</name>
<gene>
    <name evidence="1" type="ORF">RUM43_012665</name>
</gene>
<protein>
    <submittedName>
        <fullName evidence="1">Uncharacterized protein</fullName>
    </submittedName>
</protein>
<dbReference type="AlphaFoldDB" id="A0AAN8S407"/>
<evidence type="ECO:0000313" key="2">
    <source>
        <dbReference type="Proteomes" id="UP001372834"/>
    </source>
</evidence>
<evidence type="ECO:0000313" key="1">
    <source>
        <dbReference type="EMBL" id="KAK6632922.1"/>
    </source>
</evidence>
<organism evidence="1 2">
    <name type="scientific">Polyplax serrata</name>
    <name type="common">Common mouse louse</name>
    <dbReference type="NCBI Taxonomy" id="468196"/>
    <lineage>
        <taxon>Eukaryota</taxon>
        <taxon>Metazoa</taxon>
        <taxon>Ecdysozoa</taxon>
        <taxon>Arthropoda</taxon>
        <taxon>Hexapoda</taxon>
        <taxon>Insecta</taxon>
        <taxon>Pterygota</taxon>
        <taxon>Neoptera</taxon>
        <taxon>Paraneoptera</taxon>
        <taxon>Psocodea</taxon>
        <taxon>Troctomorpha</taxon>
        <taxon>Phthiraptera</taxon>
        <taxon>Anoplura</taxon>
        <taxon>Polyplacidae</taxon>
        <taxon>Polyplax</taxon>
    </lineage>
</organism>
<dbReference type="EMBL" id="JAWJWE010000006">
    <property type="protein sequence ID" value="KAK6632922.1"/>
    <property type="molecule type" value="Genomic_DNA"/>
</dbReference>
<sequence length="178" mass="20542">MLVVLTRDGRTHVNSQLMGSKGISGSRRYVPGNLRLFSLSSQSSVTHRGEGRRQIKNSFDFDWKIFPPKRRPAGSIHSILSKKYPEIYGQGNKIPATKRQVISQLCSLERSMKKKTLNWREKSEKSDTSLVNMKGMKKRLSFRFFRYLAFCDSLHHLGSETLVPHQQMQVSLDQYLHT</sequence>
<comment type="caution">
    <text evidence="1">The sequence shown here is derived from an EMBL/GenBank/DDBJ whole genome shotgun (WGS) entry which is preliminary data.</text>
</comment>
<proteinExistence type="predicted"/>
<accession>A0AAN8S407</accession>
<dbReference type="Proteomes" id="UP001372834">
    <property type="component" value="Unassembled WGS sequence"/>
</dbReference>
<reference evidence="1 2" key="1">
    <citation type="submission" date="2023-10" db="EMBL/GenBank/DDBJ databases">
        <title>Genomes of two closely related lineages of the louse Polyplax serrata with different host specificities.</title>
        <authorList>
            <person name="Martinu J."/>
            <person name="Tarabai H."/>
            <person name="Stefka J."/>
            <person name="Hypsa V."/>
        </authorList>
    </citation>
    <scope>NUCLEOTIDE SEQUENCE [LARGE SCALE GENOMIC DNA]</scope>
    <source>
        <strain evidence="1">HR10_N</strain>
    </source>
</reference>